<reference evidence="1" key="1">
    <citation type="submission" date="2013-11" db="EMBL/GenBank/DDBJ databases">
        <title>Comparative genomics of Ignicoccus.</title>
        <authorList>
            <person name="Podar M."/>
        </authorList>
    </citation>
    <scope>NUCLEOTIDE SEQUENCE</scope>
    <source>
        <strain evidence="1">DSM 13166</strain>
    </source>
</reference>
<dbReference type="SUPFAM" id="SSF50998">
    <property type="entry name" value="Quinoprotein alcohol dehydrogenase-like"/>
    <property type="match status" value="1"/>
</dbReference>
<evidence type="ECO:0000313" key="2">
    <source>
        <dbReference type="Proteomes" id="UP001063698"/>
    </source>
</evidence>
<dbReference type="AlphaFoldDB" id="A0A977KAH9"/>
<organism evidence="1 2">
    <name type="scientific">Ignicoccus pacificus DSM 13166</name>
    <dbReference type="NCBI Taxonomy" id="940294"/>
    <lineage>
        <taxon>Archaea</taxon>
        <taxon>Thermoproteota</taxon>
        <taxon>Thermoprotei</taxon>
        <taxon>Desulfurococcales</taxon>
        <taxon>Desulfurococcaceae</taxon>
        <taxon>Ignicoccus</taxon>
    </lineage>
</organism>
<proteinExistence type="predicted"/>
<dbReference type="InterPro" id="IPR015943">
    <property type="entry name" value="WD40/YVTN_repeat-like_dom_sf"/>
</dbReference>
<name>A0A977KAH9_9CREN</name>
<accession>A0A977KAH9</accession>
<sequence length="414" mass="47347">MGEEVAKIKCCCADDGAYCEKLLPLWRNKGDAIIVLLDSKDELYDTGPEKHNIATSEVGEEKEKIIVKISQEVTLDTFPVFVEIDGLFLDKVICRGDLILHSRDDNKVILKVERDNECHLGKRLWLLWSLRSRGGAYWGLTFSNNGYLGVASNCAYIVDPRGEVVSERCPEEGPVRNVSYCCGKFGFAYKSHVLIYDLKENEWKEIYTGFVGTRAITMLEDGFLAGFDYLAHFDFHGKKKWKVDIQWVENGPVVNEKYVYVPRAYWPRENQGALTILKLSDGSELKTIKFDEIVWNVQICGNRLAVGTVHNVHLYDISDLLNPRELWRRNGIATECEVSTCHGAWSIAFSPNCKYVASSDVRDMKIHIFDVETGEQVLEKRFGSYARSVAWWRDRLVVGIDYKRLHLFKVTGFD</sequence>
<dbReference type="Gene3D" id="2.130.10.10">
    <property type="entry name" value="YVTN repeat-like/Quinoprotein amine dehydrogenase"/>
    <property type="match status" value="1"/>
</dbReference>
<evidence type="ECO:0000313" key="1">
    <source>
        <dbReference type="EMBL" id="UXD22084.1"/>
    </source>
</evidence>
<dbReference type="Proteomes" id="UP001063698">
    <property type="component" value="Chromosome"/>
</dbReference>
<dbReference type="InterPro" id="IPR011047">
    <property type="entry name" value="Quinoprotein_ADH-like_sf"/>
</dbReference>
<dbReference type="EMBL" id="CP006868">
    <property type="protein sequence ID" value="UXD22084.1"/>
    <property type="molecule type" value="Genomic_DNA"/>
</dbReference>
<keyword evidence="2" id="KW-1185">Reference proteome</keyword>
<gene>
    <name evidence="1" type="ORF">IPA_01505</name>
</gene>
<protein>
    <submittedName>
        <fullName evidence="1">Uncharacterized protein</fullName>
    </submittedName>
</protein>
<dbReference type="KEGG" id="ipc:IPA_01505"/>